<evidence type="ECO:0000256" key="6">
    <source>
        <dbReference type="ARBA" id="ARBA00022777"/>
    </source>
</evidence>
<dbReference type="EC" id="2.7.4.26" evidence="2"/>
<comment type="catalytic activity">
    <reaction evidence="9">
        <text>isopentenyl phosphate + ATP = isopentenyl diphosphate + ADP</text>
        <dbReference type="Rhea" id="RHEA:33963"/>
        <dbReference type="ChEBI" id="CHEBI:30616"/>
        <dbReference type="ChEBI" id="CHEBI:65078"/>
        <dbReference type="ChEBI" id="CHEBI:128769"/>
        <dbReference type="ChEBI" id="CHEBI:456216"/>
        <dbReference type="EC" id="2.7.4.26"/>
    </reaction>
</comment>
<dbReference type="GO" id="GO:0102043">
    <property type="term" value="F:isopentenyl phosphate kinase activity"/>
    <property type="evidence" value="ECO:0007669"/>
    <property type="project" value="UniProtKB-EC"/>
</dbReference>
<accession>A0A075HZT1</accession>
<evidence type="ECO:0000256" key="7">
    <source>
        <dbReference type="ARBA" id="ARBA00022840"/>
    </source>
</evidence>
<dbReference type="EMBL" id="KF901155">
    <property type="protein sequence ID" value="AIF20112.1"/>
    <property type="molecule type" value="Genomic_DNA"/>
</dbReference>
<dbReference type="GO" id="GO:0016301">
    <property type="term" value="F:kinase activity"/>
    <property type="evidence" value="ECO:0007669"/>
    <property type="project" value="UniProtKB-KW"/>
</dbReference>
<dbReference type="GO" id="GO:0005524">
    <property type="term" value="F:ATP binding"/>
    <property type="evidence" value="ECO:0007669"/>
    <property type="project" value="UniProtKB-KW"/>
</dbReference>
<reference evidence="11" key="1">
    <citation type="journal article" date="2014" name="Genome Biol. Evol.">
        <title>Pangenome evidence for extensive interdomain horizontal transfer affecting lineage core and shell genes in uncultured planktonic thaumarchaeota and euryarchaeota.</title>
        <authorList>
            <person name="Deschamps P."/>
            <person name="Zivanovic Y."/>
            <person name="Moreira D."/>
            <person name="Rodriguez-Valera F."/>
            <person name="Lopez-Garcia P."/>
        </authorList>
    </citation>
    <scope>NUCLEOTIDE SEQUENCE</scope>
</reference>
<keyword evidence="4" id="KW-0808">Transferase</keyword>
<evidence type="ECO:0000256" key="8">
    <source>
        <dbReference type="ARBA" id="ARBA00023229"/>
    </source>
</evidence>
<dbReference type="PANTHER" id="PTHR43654">
    <property type="entry name" value="GLUTAMATE 5-KINASE"/>
    <property type="match status" value="1"/>
</dbReference>
<evidence type="ECO:0000313" key="11">
    <source>
        <dbReference type="EMBL" id="AIF20112.1"/>
    </source>
</evidence>
<dbReference type="AlphaFoldDB" id="A0A075HZT1"/>
<dbReference type="Pfam" id="PF00696">
    <property type="entry name" value="AA_kinase"/>
    <property type="match status" value="1"/>
</dbReference>
<evidence type="ECO:0000256" key="5">
    <source>
        <dbReference type="ARBA" id="ARBA00022741"/>
    </source>
</evidence>
<proteinExistence type="inferred from homology"/>
<evidence type="ECO:0000256" key="2">
    <source>
        <dbReference type="ARBA" id="ARBA00012908"/>
    </source>
</evidence>
<comment type="similarity">
    <text evidence="1">Belongs to the isopentenyl phosphate kinase family.</text>
</comment>
<evidence type="ECO:0000256" key="1">
    <source>
        <dbReference type="ARBA" id="ARBA00010540"/>
    </source>
</evidence>
<dbReference type="SUPFAM" id="SSF53633">
    <property type="entry name" value="Carbamate kinase-like"/>
    <property type="match status" value="1"/>
</dbReference>
<dbReference type="InterPro" id="IPR036393">
    <property type="entry name" value="AceGlu_kinase-like_sf"/>
</dbReference>
<dbReference type="GO" id="GO:0005829">
    <property type="term" value="C:cytosol"/>
    <property type="evidence" value="ECO:0007669"/>
    <property type="project" value="TreeGrafter"/>
</dbReference>
<evidence type="ECO:0000256" key="9">
    <source>
        <dbReference type="ARBA" id="ARBA00049063"/>
    </source>
</evidence>
<name>A0A075HZT1_9EURY</name>
<organism evidence="11">
    <name type="scientific">uncultured marine group II/III euryarchaeote KM3_88_D11</name>
    <dbReference type="NCBI Taxonomy" id="1456535"/>
    <lineage>
        <taxon>Archaea</taxon>
        <taxon>Methanobacteriati</taxon>
        <taxon>Methanobacteriota</taxon>
        <taxon>environmental samples</taxon>
    </lineage>
</organism>
<protein>
    <recommendedName>
        <fullName evidence="3">Isopentenyl phosphate kinase</fullName>
        <ecNumber evidence="2">2.7.4.26</ecNumber>
    </recommendedName>
</protein>
<sequence length="263" mass="28633">MSRVVLKLGGGLITDKSRYRHVRSDRIDAVSGVIRELRDSGKSVVLVHGAGSFGHLEARKWGLAEGIDDESYESQVRAISRVRTDMDDLNAAVIESLGRAGVDCEAMPPRDWAIGVGTGFEGDLRGFVRDPEEPIPVTFGDVVDTSDSSKFGILSGDHIMVRLGCEMPDVIACAFLLGDVDGLMDKPPEELDSTLLRTWSYEQKFSGSHDLDHDVTGGILLKARCASEISRRVEHVWLLNGAVPSRVLDVVSHGDTVGTRILH</sequence>
<dbReference type="NCBIfam" id="NF040647">
    <property type="entry name" value="IPPK_Arch"/>
    <property type="match status" value="1"/>
</dbReference>
<evidence type="ECO:0000256" key="3">
    <source>
        <dbReference type="ARBA" id="ARBA00017267"/>
    </source>
</evidence>
<dbReference type="Gene3D" id="3.40.1160.10">
    <property type="entry name" value="Acetylglutamate kinase-like"/>
    <property type="match status" value="1"/>
</dbReference>
<keyword evidence="7" id="KW-0067">ATP-binding</keyword>
<dbReference type="PANTHER" id="PTHR43654:SF1">
    <property type="entry name" value="ISOPENTENYL PHOSPHATE KINASE"/>
    <property type="match status" value="1"/>
</dbReference>
<dbReference type="InterPro" id="IPR024192">
    <property type="entry name" value="Fosfomycin_R_FomA-type"/>
</dbReference>
<dbReference type="InterPro" id="IPR001048">
    <property type="entry name" value="Asp/Glu/Uridylate_kinase"/>
</dbReference>
<keyword evidence="5" id="KW-0547">Nucleotide-binding</keyword>
<evidence type="ECO:0000256" key="4">
    <source>
        <dbReference type="ARBA" id="ARBA00022679"/>
    </source>
</evidence>
<evidence type="ECO:0000259" key="10">
    <source>
        <dbReference type="Pfam" id="PF00696"/>
    </source>
</evidence>
<keyword evidence="6 11" id="KW-0418">Kinase</keyword>
<feature type="domain" description="Aspartate/glutamate/uridylate kinase" evidence="10">
    <location>
        <begin position="3"/>
        <end position="235"/>
    </location>
</feature>
<keyword evidence="8" id="KW-0414">Isoprene biosynthesis</keyword>
<dbReference type="GO" id="GO:0016114">
    <property type="term" value="P:terpenoid biosynthetic process"/>
    <property type="evidence" value="ECO:0007669"/>
    <property type="project" value="TreeGrafter"/>
</dbReference>